<feature type="compositionally biased region" description="Basic residues" evidence="11">
    <location>
        <begin position="22"/>
        <end position="32"/>
    </location>
</feature>
<dbReference type="PANTHER" id="PTHR24031">
    <property type="entry name" value="RNA HELICASE"/>
    <property type="match status" value="1"/>
</dbReference>
<dbReference type="InterPro" id="IPR027417">
    <property type="entry name" value="P-loop_NTPase"/>
</dbReference>
<feature type="region of interest" description="Disordered" evidence="11">
    <location>
        <begin position="413"/>
        <end position="435"/>
    </location>
</feature>
<dbReference type="SMART" id="SM01178">
    <property type="entry name" value="DUF4217"/>
    <property type="match status" value="1"/>
</dbReference>
<dbReference type="InterPro" id="IPR014001">
    <property type="entry name" value="Helicase_ATP-bd"/>
</dbReference>
<feature type="region of interest" description="Disordered" evidence="11">
    <location>
        <begin position="740"/>
        <end position="785"/>
    </location>
</feature>
<sequence>MDDTEDLLINFDTSAPADVPRRRTKGRKGANRRRYEPYERPSAPVTQHEAKHDASAAAIEDDENEMRSPAPTHASQSLAEEAAEAVSAAKKLTRMPRTKGTGYISSLFARDEHYTEHPEAVPQPQAAAPSNAPSSQGNFEGMGLDPIIIRHLNTKMGLGGKPTEIQRLAIPPLLTTPPNVAAMRDILIQAQTGSGKTLTYLLPLVQSLLPLSTESFIDRSVGTLGIILAPTRELARQIYTVLEKLLAMSLASSEDEDAPRYSRWIIPGLLTGGSTKNHEKQRLRKGCPILVATPGRLLDHLQNTSSLDVGKCRWLVLDEADRLLEMGFEEQLSGIVKALEGRRRLALQSARDVLVESGTITVSDGDSLVTDSLGIAWWAWRMRLVLCSATLDERVQIFAKDTLHHPLLVRAGSSSSNLSASDSVTTPVESRASSPTMFTAPSQLQQHAVVVPPKLRLVALLALLRHTIPRASELEEKGPARVIVFMSSTDAVDFHWHAFGGVTMTGAQPPESESDQTEGKPLAQYSNLLLNTPIYRLHGSMTQKERIASLRAFRTLSDDKTEHAEEQKRGGVLLCTSVASRGLDLPDVRCVIQTDIPIEGIEEYVHRIGRTARAGREGTSWLMLMPHEQPWLSSLLKRMVVQPTTDAQEVPAKVALVGLDTVLFEGYGGAAREYESRATDVQMALERWVLAAPENASLARTAFLSHIRAYSTHPTHEKALLNVNQLHLGHLAKAFALREAPNTVQQNAKREHDKKEKVEKRAHEEKQDAESRRKRMMANLPTESM</sequence>
<feature type="region of interest" description="Disordered" evidence="11">
    <location>
        <begin position="115"/>
        <end position="140"/>
    </location>
</feature>
<dbReference type="GO" id="GO:0003724">
    <property type="term" value="F:RNA helicase activity"/>
    <property type="evidence" value="ECO:0007669"/>
    <property type="project" value="UniProtKB-EC"/>
</dbReference>
<dbReference type="Pfam" id="PF00270">
    <property type="entry name" value="DEAD"/>
    <property type="match status" value="1"/>
</dbReference>
<dbReference type="PROSITE" id="PS00039">
    <property type="entry name" value="DEAD_ATP_HELICASE"/>
    <property type="match status" value="1"/>
</dbReference>
<evidence type="ECO:0000256" key="7">
    <source>
        <dbReference type="ARBA" id="ARBA00022840"/>
    </source>
</evidence>
<dbReference type="InterPro" id="IPR025313">
    <property type="entry name" value="SPB4-like_CTE"/>
</dbReference>
<name>A0AAJ6CJC4_9BASI</name>
<dbReference type="GO" id="GO:0006364">
    <property type="term" value="P:rRNA processing"/>
    <property type="evidence" value="ECO:0007669"/>
    <property type="project" value="UniProtKB-KW"/>
</dbReference>
<comment type="similarity">
    <text evidence="9">Belongs to the DEAD box helicase family.</text>
</comment>
<dbReference type="GO" id="GO:0003723">
    <property type="term" value="F:RNA binding"/>
    <property type="evidence" value="ECO:0007669"/>
    <property type="project" value="UniProtKB-UniRule"/>
</dbReference>
<evidence type="ECO:0000256" key="4">
    <source>
        <dbReference type="ARBA" id="ARBA00022741"/>
    </source>
</evidence>
<dbReference type="InterPro" id="IPR011545">
    <property type="entry name" value="DEAD/DEAH_box_helicase_dom"/>
</dbReference>
<proteinExistence type="inferred from homology"/>
<evidence type="ECO:0000256" key="3">
    <source>
        <dbReference type="ARBA" id="ARBA00022552"/>
    </source>
</evidence>
<evidence type="ECO:0000256" key="1">
    <source>
        <dbReference type="ARBA" id="ARBA00004604"/>
    </source>
</evidence>
<keyword evidence="4 9" id="KW-0547">Nucleotide-binding</keyword>
<gene>
    <name evidence="14" type="primary">DBP7</name>
    <name evidence="14" type="ORF">MYAM1_002476</name>
</gene>
<comment type="subcellular location">
    <subcellularLocation>
        <location evidence="1">Nucleus</location>
        <location evidence="1">Nucleolus</location>
    </subcellularLocation>
</comment>
<organism evidence="14 15">
    <name type="scientific">Malassezia yamatoensis</name>
    <dbReference type="NCBI Taxonomy" id="253288"/>
    <lineage>
        <taxon>Eukaryota</taxon>
        <taxon>Fungi</taxon>
        <taxon>Dikarya</taxon>
        <taxon>Basidiomycota</taxon>
        <taxon>Ustilaginomycotina</taxon>
        <taxon>Malasseziomycetes</taxon>
        <taxon>Malasseziales</taxon>
        <taxon>Malasseziaceae</taxon>
        <taxon>Malassezia</taxon>
    </lineage>
</organism>
<dbReference type="InterPro" id="IPR000629">
    <property type="entry name" value="RNA-helicase_DEAD-box_CS"/>
</dbReference>
<evidence type="ECO:0000256" key="5">
    <source>
        <dbReference type="ARBA" id="ARBA00022801"/>
    </source>
</evidence>
<dbReference type="PROSITE" id="PS51192">
    <property type="entry name" value="HELICASE_ATP_BIND_1"/>
    <property type="match status" value="1"/>
</dbReference>
<dbReference type="EC" id="3.6.4.13" evidence="10"/>
<evidence type="ECO:0000256" key="2">
    <source>
        <dbReference type="ARBA" id="ARBA00022517"/>
    </source>
</evidence>
<dbReference type="SMART" id="SM00490">
    <property type="entry name" value="HELICc"/>
    <property type="match status" value="1"/>
</dbReference>
<feature type="region of interest" description="Disordered" evidence="11">
    <location>
        <begin position="1"/>
        <end position="94"/>
    </location>
</feature>
<dbReference type="CDD" id="cd18787">
    <property type="entry name" value="SF2_C_DEAD"/>
    <property type="match status" value="1"/>
</dbReference>
<accession>A0AAJ6CJC4</accession>
<evidence type="ECO:0000256" key="11">
    <source>
        <dbReference type="SAM" id="MobiDB-lite"/>
    </source>
</evidence>
<keyword evidence="15" id="KW-1185">Reference proteome</keyword>
<feature type="compositionally biased region" description="Basic and acidic residues" evidence="11">
    <location>
        <begin position="748"/>
        <end position="771"/>
    </location>
</feature>
<feature type="compositionally biased region" description="Polar residues" evidence="11">
    <location>
        <begin position="424"/>
        <end position="435"/>
    </location>
</feature>
<dbReference type="Gene3D" id="3.40.50.300">
    <property type="entry name" value="P-loop containing nucleotide triphosphate hydrolases"/>
    <property type="match status" value="2"/>
</dbReference>
<dbReference type="GO" id="GO:0005524">
    <property type="term" value="F:ATP binding"/>
    <property type="evidence" value="ECO:0007669"/>
    <property type="project" value="UniProtKB-UniRule"/>
</dbReference>
<dbReference type="Pfam" id="PF00271">
    <property type="entry name" value="Helicase_C"/>
    <property type="match status" value="1"/>
</dbReference>
<dbReference type="CDD" id="cd17949">
    <property type="entry name" value="DEADc_DDX31"/>
    <property type="match status" value="1"/>
</dbReference>
<dbReference type="AlphaFoldDB" id="A0AAJ6CJC4"/>
<evidence type="ECO:0000259" key="12">
    <source>
        <dbReference type="PROSITE" id="PS51192"/>
    </source>
</evidence>
<feature type="compositionally biased region" description="Low complexity" evidence="11">
    <location>
        <begin position="74"/>
        <end position="89"/>
    </location>
</feature>
<evidence type="ECO:0000259" key="13">
    <source>
        <dbReference type="PROSITE" id="PS51194"/>
    </source>
</evidence>
<comment type="catalytic activity">
    <reaction evidence="10">
        <text>ATP + H2O = ADP + phosphate + H(+)</text>
        <dbReference type="Rhea" id="RHEA:13065"/>
        <dbReference type="ChEBI" id="CHEBI:15377"/>
        <dbReference type="ChEBI" id="CHEBI:15378"/>
        <dbReference type="ChEBI" id="CHEBI:30616"/>
        <dbReference type="ChEBI" id="CHEBI:43474"/>
        <dbReference type="ChEBI" id="CHEBI:456216"/>
        <dbReference type="EC" id="3.6.4.13"/>
    </reaction>
</comment>
<keyword evidence="3" id="KW-0698">rRNA processing</keyword>
<comment type="domain">
    <text evidence="10">The Q motif is unique to and characteristic of the DEAD box family of RNA helicases and controls ATP binding and hydrolysis.</text>
</comment>
<evidence type="ECO:0000256" key="9">
    <source>
        <dbReference type="RuleBase" id="RU000492"/>
    </source>
</evidence>
<keyword evidence="7 9" id="KW-0067">ATP-binding</keyword>
<dbReference type="InterPro" id="IPR001650">
    <property type="entry name" value="Helicase_C-like"/>
</dbReference>
<dbReference type="GO" id="GO:0005730">
    <property type="term" value="C:nucleolus"/>
    <property type="evidence" value="ECO:0007669"/>
    <property type="project" value="UniProtKB-SubCell"/>
</dbReference>
<feature type="compositionally biased region" description="Low complexity" evidence="11">
    <location>
        <begin position="120"/>
        <end position="136"/>
    </location>
</feature>
<evidence type="ECO:0000256" key="6">
    <source>
        <dbReference type="ARBA" id="ARBA00022806"/>
    </source>
</evidence>
<dbReference type="Pfam" id="PF13959">
    <property type="entry name" value="CTE_SPB4"/>
    <property type="match status" value="1"/>
</dbReference>
<comment type="function">
    <text evidence="10">RNA helicase.</text>
</comment>
<evidence type="ECO:0000256" key="10">
    <source>
        <dbReference type="RuleBase" id="RU365068"/>
    </source>
</evidence>
<keyword evidence="8 10" id="KW-0694">RNA-binding</keyword>
<dbReference type="SMART" id="SM00487">
    <property type="entry name" value="DEXDc"/>
    <property type="match status" value="1"/>
</dbReference>
<keyword evidence="2" id="KW-0690">Ribosome biogenesis</keyword>
<reference evidence="14 15" key="1">
    <citation type="submission" date="2023-03" db="EMBL/GenBank/DDBJ databases">
        <title>Mating type loci evolution in Malassezia.</title>
        <authorList>
            <person name="Coelho M.A."/>
        </authorList>
    </citation>
    <scope>NUCLEOTIDE SEQUENCE [LARGE SCALE GENOMIC DNA]</scope>
    <source>
        <strain evidence="14 15">CBS 9725</strain>
    </source>
</reference>
<evidence type="ECO:0000313" key="14">
    <source>
        <dbReference type="EMBL" id="WFC99731.1"/>
    </source>
</evidence>
<dbReference type="Proteomes" id="UP001219567">
    <property type="component" value="Chromosome 3"/>
</dbReference>
<keyword evidence="6 9" id="KW-0347">Helicase</keyword>
<evidence type="ECO:0000313" key="15">
    <source>
        <dbReference type="Proteomes" id="UP001219567"/>
    </source>
</evidence>
<dbReference type="EMBL" id="CP119945">
    <property type="protein sequence ID" value="WFC99731.1"/>
    <property type="molecule type" value="Genomic_DNA"/>
</dbReference>
<feature type="domain" description="Helicase C-terminal" evidence="13">
    <location>
        <begin position="443"/>
        <end position="658"/>
    </location>
</feature>
<evidence type="ECO:0000256" key="8">
    <source>
        <dbReference type="ARBA" id="ARBA00022884"/>
    </source>
</evidence>
<keyword evidence="5 9" id="KW-0378">Hydrolase</keyword>
<dbReference type="PROSITE" id="PS51194">
    <property type="entry name" value="HELICASE_CTER"/>
    <property type="match status" value="1"/>
</dbReference>
<feature type="domain" description="Helicase ATP-binding" evidence="12">
    <location>
        <begin position="177"/>
        <end position="409"/>
    </location>
</feature>
<dbReference type="GO" id="GO:0016787">
    <property type="term" value="F:hydrolase activity"/>
    <property type="evidence" value="ECO:0007669"/>
    <property type="project" value="UniProtKB-KW"/>
</dbReference>
<feature type="compositionally biased region" description="Low complexity" evidence="11">
    <location>
        <begin position="413"/>
        <end position="423"/>
    </location>
</feature>
<protein>
    <recommendedName>
        <fullName evidence="10">ATP-dependent RNA helicase</fullName>
        <ecNumber evidence="10">3.6.4.13</ecNumber>
    </recommendedName>
</protein>
<dbReference type="SUPFAM" id="SSF52540">
    <property type="entry name" value="P-loop containing nucleoside triphosphate hydrolases"/>
    <property type="match status" value="1"/>
</dbReference>